<proteinExistence type="predicted"/>
<evidence type="ECO:0000313" key="2">
    <source>
        <dbReference type="Proteomes" id="UP000239025"/>
    </source>
</evidence>
<evidence type="ECO:0000313" key="1">
    <source>
        <dbReference type="EMBL" id="SOS17540.1"/>
    </source>
</evidence>
<sequence>MRIKESFNPIKDFKLEELDDPDFKEDSVREEIIFPILKHLGYSASKPYKIIRSKPLVHPFISIGSSRKKITCIPDYLFEVNGQYSWLLEAKAPDENITSGAHVEQVYSYAIHSEIRVPMFALCNGREFVLFNISKPDPILHFAMALLPQYLDELKRILGPENSLSYEFKLAKDLGLHLKRLGFHQVEHLIFPGVPISFIAQLDGNMFTTGSSTALPGGDSYVVSLDFGLSALAQLTAKIPADAMKNLLERKSAGRSCVRFTNASILTTVDCRVGEKLEENSDEIFMPLIVNNFI</sequence>
<gene>
    <name evidence="1" type="ORF">PL963_01571</name>
</gene>
<accession>A0A193SMA3</accession>
<dbReference type="Gene3D" id="3.90.1570.30">
    <property type="match status" value="1"/>
</dbReference>
<dbReference type="AlphaFoldDB" id="A0A193SMA3"/>
<reference evidence="2" key="1">
    <citation type="submission" date="2017-11" db="EMBL/GenBank/DDBJ databases">
        <authorList>
            <person name="Blom J."/>
        </authorList>
    </citation>
    <scope>NUCLEOTIDE SEQUENCE [LARGE SCALE GENOMIC DNA]</scope>
</reference>
<keyword evidence="2" id="KW-1185">Reference proteome</keyword>
<protein>
    <submittedName>
        <fullName evidence="1">Uncharacterized protein</fullName>
    </submittedName>
</protein>
<dbReference type="Proteomes" id="UP000239025">
    <property type="component" value="Chromosome 1"/>
</dbReference>
<organism evidence="1 2">
    <name type="scientific">Pseudomonas cerasi</name>
    <dbReference type="NCBI Taxonomy" id="1583341"/>
    <lineage>
        <taxon>Bacteria</taxon>
        <taxon>Pseudomonadati</taxon>
        <taxon>Pseudomonadota</taxon>
        <taxon>Gammaproteobacteria</taxon>
        <taxon>Pseudomonadales</taxon>
        <taxon>Pseudomonadaceae</taxon>
        <taxon>Pseudomonas</taxon>
    </lineage>
</organism>
<name>A0A193SMA3_9PSED</name>
<dbReference type="RefSeq" id="WP_065349337.1">
    <property type="nucleotide sequence ID" value="NZ_LT222319.1"/>
</dbReference>
<dbReference type="EMBL" id="LT963395">
    <property type="protein sequence ID" value="SOS17540.1"/>
    <property type="molecule type" value="Genomic_DNA"/>
</dbReference>